<keyword evidence="1" id="KW-0472">Membrane</keyword>
<gene>
    <name evidence="2" type="ORF">GCM10009827_009600</name>
</gene>
<protein>
    <recommendedName>
        <fullName evidence="4">ABC transporter permease</fullName>
    </recommendedName>
</protein>
<keyword evidence="1" id="KW-1133">Transmembrane helix</keyword>
<evidence type="ECO:0000256" key="1">
    <source>
        <dbReference type="SAM" id="Phobius"/>
    </source>
</evidence>
<evidence type="ECO:0000313" key="3">
    <source>
        <dbReference type="Proteomes" id="UP001501470"/>
    </source>
</evidence>
<feature type="transmembrane region" description="Helical" evidence="1">
    <location>
        <begin position="162"/>
        <end position="183"/>
    </location>
</feature>
<feature type="transmembrane region" description="Helical" evidence="1">
    <location>
        <begin position="133"/>
        <end position="150"/>
    </location>
</feature>
<keyword evidence="3" id="KW-1185">Reference proteome</keyword>
<feature type="transmembrane region" description="Helical" evidence="1">
    <location>
        <begin position="203"/>
        <end position="223"/>
    </location>
</feature>
<evidence type="ECO:0000313" key="2">
    <source>
        <dbReference type="EMBL" id="GAA1501201.1"/>
    </source>
</evidence>
<accession>A0ABN1ZMN1</accession>
<comment type="caution">
    <text evidence="2">The sequence shown here is derived from an EMBL/GenBank/DDBJ whole genome shotgun (WGS) entry which is preliminary data.</text>
</comment>
<evidence type="ECO:0008006" key="4">
    <source>
        <dbReference type="Google" id="ProtNLM"/>
    </source>
</evidence>
<keyword evidence="1" id="KW-0812">Transmembrane</keyword>
<organism evidence="2 3">
    <name type="scientific">Dactylosporangium maewongense</name>
    <dbReference type="NCBI Taxonomy" id="634393"/>
    <lineage>
        <taxon>Bacteria</taxon>
        <taxon>Bacillati</taxon>
        <taxon>Actinomycetota</taxon>
        <taxon>Actinomycetes</taxon>
        <taxon>Micromonosporales</taxon>
        <taxon>Micromonosporaceae</taxon>
        <taxon>Dactylosporangium</taxon>
    </lineage>
</organism>
<reference evidence="2 3" key="1">
    <citation type="journal article" date="2019" name="Int. J. Syst. Evol. Microbiol.">
        <title>The Global Catalogue of Microorganisms (GCM) 10K type strain sequencing project: providing services to taxonomists for standard genome sequencing and annotation.</title>
        <authorList>
            <consortium name="The Broad Institute Genomics Platform"/>
            <consortium name="The Broad Institute Genome Sequencing Center for Infectious Disease"/>
            <person name="Wu L."/>
            <person name="Ma J."/>
        </authorList>
    </citation>
    <scope>NUCLEOTIDE SEQUENCE [LARGE SCALE GENOMIC DNA]</scope>
    <source>
        <strain evidence="2 3">JCM 15933</strain>
    </source>
</reference>
<dbReference type="EMBL" id="BAAAQD010000001">
    <property type="protein sequence ID" value="GAA1501201.1"/>
    <property type="molecule type" value="Genomic_DNA"/>
</dbReference>
<sequence length="229" mass="23460">MRSELRKLATVRTPWLLLAATVALVVLGASGRLSGHPDDVAGAAAHVGLVALFPLILGVIAVAGEYRHRTVADTYLSTPRRERVLLDKLAVHTLLGAGFGVAASLTALATIAAWGSWTSSTLDDVWPTLAGDVGWNAAFAAIGVGLGALVRNQIAAVAGALAWLALIEGVAAELIGTDAARWLPFRAGSALGRLPAATGLDQWTAAAVLAGYAAAFTIAAVAAQRRDPM</sequence>
<dbReference type="RefSeq" id="WP_344499856.1">
    <property type="nucleotide sequence ID" value="NZ_BAAAQD010000001.1"/>
</dbReference>
<proteinExistence type="predicted"/>
<dbReference type="Proteomes" id="UP001501470">
    <property type="component" value="Unassembled WGS sequence"/>
</dbReference>
<feature type="transmembrane region" description="Helical" evidence="1">
    <location>
        <begin position="45"/>
        <end position="68"/>
    </location>
</feature>
<name>A0ABN1ZMN1_9ACTN</name>
<feature type="transmembrane region" description="Helical" evidence="1">
    <location>
        <begin position="89"/>
        <end position="113"/>
    </location>
</feature>